<sequence>MNIEWDWRKIAIISAASVLFIGTNVGQYYWIWGPKQEQIKADLNGRIELLQATLDNIGPMVDIWAVREEAAETFPGQQIQMADLEARQIPESLLSPSYILEPETIVGKYYKVALTPGTPLSMGLVMEEPIDDTTREYDLFANLSPIGLKVGDYVDYRIVYPMGEDYIVLTHKRIEAINGKSVKFKMSEAEIHFYQAALLDYFLQSEKGAMLYMTKYVEPGIQKAATEYYAVPKNIEAIMIADPNLVQKLDTRLNDTARTMIDAGTANILDEAGQAIRSGRDEVKGELEGGAGEFANAQQARADAEAQRRAEAGYGQAEVQPETQPAAPSTSAASSSSSSASSSGTSSGQATSGGTNSGTDSQTLTIEKGVVE</sequence>
<feature type="region of interest" description="Disordered" evidence="1">
    <location>
        <begin position="292"/>
        <end position="372"/>
    </location>
</feature>
<evidence type="ECO:0000313" key="4">
    <source>
        <dbReference type="Proteomes" id="UP000310636"/>
    </source>
</evidence>
<keyword evidence="2" id="KW-1133">Transmembrane helix</keyword>
<gene>
    <name evidence="3" type="ORF">E6C55_24410</name>
</gene>
<protein>
    <recommendedName>
        <fullName evidence="5">SAF domain-containing protein</fullName>
    </recommendedName>
</protein>
<proteinExistence type="predicted"/>
<reference evidence="3 4" key="1">
    <citation type="submission" date="2019-04" db="EMBL/GenBank/DDBJ databases">
        <title>Cohnella sp. nov. isolated from preserved vegetables.</title>
        <authorList>
            <person name="Lin S.-Y."/>
            <person name="Hung M.-H."/>
            <person name="Young C.-C."/>
        </authorList>
    </citation>
    <scope>NUCLEOTIDE SEQUENCE [LARGE SCALE GENOMIC DNA]</scope>
    <source>
        <strain evidence="3 4">CC-MHH1044</strain>
    </source>
</reference>
<dbReference type="CDD" id="cd11614">
    <property type="entry name" value="SAF_CpaB_FlgA_like"/>
    <property type="match status" value="1"/>
</dbReference>
<evidence type="ECO:0000313" key="3">
    <source>
        <dbReference type="EMBL" id="THF74754.1"/>
    </source>
</evidence>
<name>A0A4S4BJK6_9BACL</name>
<dbReference type="OrthoDB" id="2840666at2"/>
<comment type="caution">
    <text evidence="3">The sequence shown here is derived from an EMBL/GenBank/DDBJ whole genome shotgun (WGS) entry which is preliminary data.</text>
</comment>
<dbReference type="Proteomes" id="UP000310636">
    <property type="component" value="Unassembled WGS sequence"/>
</dbReference>
<keyword evidence="2" id="KW-0472">Membrane</keyword>
<dbReference type="AlphaFoldDB" id="A0A4S4BJK6"/>
<evidence type="ECO:0000256" key="2">
    <source>
        <dbReference type="SAM" id="Phobius"/>
    </source>
</evidence>
<organism evidence="3 4">
    <name type="scientific">Cohnella fermenti</name>
    <dbReference type="NCBI Taxonomy" id="2565925"/>
    <lineage>
        <taxon>Bacteria</taxon>
        <taxon>Bacillati</taxon>
        <taxon>Bacillota</taxon>
        <taxon>Bacilli</taxon>
        <taxon>Bacillales</taxon>
        <taxon>Paenibacillaceae</taxon>
        <taxon>Cohnella</taxon>
    </lineage>
</organism>
<dbReference type="RefSeq" id="WP_136372442.1">
    <property type="nucleotide sequence ID" value="NZ_SSOB01000038.1"/>
</dbReference>
<accession>A0A4S4BJK6</accession>
<keyword evidence="4" id="KW-1185">Reference proteome</keyword>
<feature type="transmembrane region" description="Helical" evidence="2">
    <location>
        <begin position="12"/>
        <end position="32"/>
    </location>
</feature>
<feature type="compositionally biased region" description="Basic and acidic residues" evidence="1">
    <location>
        <begin position="302"/>
        <end position="311"/>
    </location>
</feature>
<dbReference type="EMBL" id="SSOB01000038">
    <property type="protein sequence ID" value="THF74754.1"/>
    <property type="molecule type" value="Genomic_DNA"/>
</dbReference>
<keyword evidence="2" id="KW-0812">Transmembrane</keyword>
<feature type="compositionally biased region" description="Low complexity" evidence="1">
    <location>
        <begin position="323"/>
        <end position="359"/>
    </location>
</feature>
<evidence type="ECO:0008006" key="5">
    <source>
        <dbReference type="Google" id="ProtNLM"/>
    </source>
</evidence>
<evidence type="ECO:0000256" key="1">
    <source>
        <dbReference type="SAM" id="MobiDB-lite"/>
    </source>
</evidence>